<evidence type="ECO:0000256" key="1">
    <source>
        <dbReference type="SAM" id="MobiDB-lite"/>
    </source>
</evidence>
<dbReference type="Proteomes" id="UP000060277">
    <property type="component" value="Chromosome"/>
</dbReference>
<organism evidence="2 3">
    <name type="scientific">Pandoraea norimbergensis</name>
    <dbReference type="NCBI Taxonomy" id="93219"/>
    <lineage>
        <taxon>Bacteria</taxon>
        <taxon>Pseudomonadati</taxon>
        <taxon>Pseudomonadota</taxon>
        <taxon>Betaproteobacteria</taxon>
        <taxon>Burkholderiales</taxon>
        <taxon>Burkholderiaceae</taxon>
        <taxon>Pandoraea</taxon>
    </lineage>
</organism>
<reference evidence="3" key="1">
    <citation type="submission" date="2015-12" db="EMBL/GenBank/DDBJ databases">
        <title>Complete genome sequence of Pandoraea norimbergensis DSM 11628.</title>
        <authorList>
            <person name="Ee R."/>
            <person name="Lim Y.-L."/>
            <person name="Yong D."/>
            <person name="Yin W.-F."/>
            <person name="Chan K.-G."/>
        </authorList>
    </citation>
    <scope>NUCLEOTIDE SEQUENCE [LARGE SCALE GENOMIC DNA]</scope>
    <source>
        <strain evidence="3">DSM 11628</strain>
    </source>
</reference>
<evidence type="ECO:0000313" key="3">
    <source>
        <dbReference type="Proteomes" id="UP000060277"/>
    </source>
</evidence>
<gene>
    <name evidence="2" type="ORF">AT302_19915</name>
</gene>
<feature type="region of interest" description="Disordered" evidence="1">
    <location>
        <begin position="93"/>
        <end position="115"/>
    </location>
</feature>
<accession>A0ABN4JMS3</accession>
<evidence type="ECO:0000313" key="2">
    <source>
        <dbReference type="EMBL" id="ALS61706.1"/>
    </source>
</evidence>
<protein>
    <submittedName>
        <fullName evidence="2">Uncharacterized protein</fullName>
    </submittedName>
</protein>
<sequence>MYRTRRCDAAFAGARNGVGRDRGISATGRRCGCGIFSVGVLHTFGRICTRDDNDAIDLIDSLCRSGRAGRCPRRCAEACHAGDTDDANCPRRASGSPGRYVAGSALGQHGAARGQ</sequence>
<name>A0ABN4JMS3_9BURK</name>
<dbReference type="EMBL" id="CP013480">
    <property type="protein sequence ID" value="ALS61706.1"/>
    <property type="molecule type" value="Genomic_DNA"/>
</dbReference>
<keyword evidence="3" id="KW-1185">Reference proteome</keyword>
<proteinExistence type="predicted"/>